<evidence type="ECO:0000256" key="4">
    <source>
        <dbReference type="ARBA" id="ARBA00022531"/>
    </source>
</evidence>
<dbReference type="STRING" id="2711.A0A067DG25"/>
<dbReference type="AlphaFoldDB" id="A0A067DG25"/>
<sequence length="85" mass="9438">EGGDGWLGPPRNETAGEKGLAACGKSKRIAVKQNVQFGTCKLLENFTDSQDLAKQKKVPFISDDLELECKGKDKYKCGSNVFWKW</sequence>
<proteinExistence type="inferred from homology"/>
<feature type="non-terminal residue" evidence="9">
    <location>
        <position position="1"/>
    </location>
</feature>
<name>A0A067DG25_CITSI</name>
<dbReference type="PANTHER" id="PTHR36814:SF1">
    <property type="entry name" value="PHOTOSYSTEM I REACTION CENTER SUBUNIT N, CHLOROPLASTIC"/>
    <property type="match status" value="1"/>
</dbReference>
<gene>
    <name evidence="9" type="ORF">CISIN_1g042855mg</name>
</gene>
<keyword evidence="5" id="KW-0934">Plastid</keyword>
<evidence type="ECO:0000313" key="10">
    <source>
        <dbReference type="Proteomes" id="UP000027120"/>
    </source>
</evidence>
<dbReference type="PANTHER" id="PTHR36814">
    <property type="entry name" value="PHOTOSYSTEM I REACTION CENTER SUBUNIT N, CHLOROPLASTIC"/>
    <property type="match status" value="1"/>
</dbReference>
<evidence type="ECO:0000256" key="3">
    <source>
        <dbReference type="ARBA" id="ARBA00022528"/>
    </source>
</evidence>
<reference evidence="9 10" key="1">
    <citation type="submission" date="2014-04" db="EMBL/GenBank/DDBJ databases">
        <authorList>
            <consortium name="International Citrus Genome Consortium"/>
            <person name="Gmitter F."/>
            <person name="Chen C."/>
            <person name="Farmerie W."/>
            <person name="Harkins T."/>
            <person name="Desany B."/>
            <person name="Mohiuddin M."/>
            <person name="Kodira C."/>
            <person name="Borodovsky M."/>
            <person name="Lomsadze A."/>
            <person name="Burns P."/>
            <person name="Jenkins J."/>
            <person name="Prochnik S."/>
            <person name="Shu S."/>
            <person name="Chapman J."/>
            <person name="Pitluck S."/>
            <person name="Schmutz J."/>
            <person name="Rokhsar D."/>
        </authorList>
    </citation>
    <scope>NUCLEOTIDE SEQUENCE</scope>
</reference>
<keyword evidence="8" id="KW-0472">Membrane</keyword>
<organism evidence="9 10">
    <name type="scientific">Citrus sinensis</name>
    <name type="common">Sweet orange</name>
    <name type="synonym">Citrus aurantium var. sinensis</name>
    <dbReference type="NCBI Taxonomy" id="2711"/>
    <lineage>
        <taxon>Eukaryota</taxon>
        <taxon>Viridiplantae</taxon>
        <taxon>Streptophyta</taxon>
        <taxon>Embryophyta</taxon>
        <taxon>Tracheophyta</taxon>
        <taxon>Spermatophyta</taxon>
        <taxon>Magnoliopsida</taxon>
        <taxon>eudicotyledons</taxon>
        <taxon>Gunneridae</taxon>
        <taxon>Pentapetalae</taxon>
        <taxon>rosids</taxon>
        <taxon>malvids</taxon>
        <taxon>Sapindales</taxon>
        <taxon>Rutaceae</taxon>
        <taxon>Aurantioideae</taxon>
        <taxon>Citrus</taxon>
    </lineage>
</organism>
<evidence type="ECO:0000256" key="5">
    <source>
        <dbReference type="ARBA" id="ARBA00022640"/>
    </source>
</evidence>
<dbReference type="GO" id="GO:0015979">
    <property type="term" value="P:photosynthesis"/>
    <property type="evidence" value="ECO:0007669"/>
    <property type="project" value="UniProtKB-KW"/>
</dbReference>
<keyword evidence="4" id="KW-0602">Photosynthesis</keyword>
<protein>
    <submittedName>
        <fullName evidence="9">Uncharacterized protein</fullName>
    </submittedName>
</protein>
<dbReference type="InterPro" id="IPR044907">
    <property type="entry name" value="PSAN_sf"/>
</dbReference>
<dbReference type="EMBL" id="KK785931">
    <property type="protein sequence ID" value="KDO40505.1"/>
    <property type="molecule type" value="Genomic_DNA"/>
</dbReference>
<dbReference type="Proteomes" id="UP000027120">
    <property type="component" value="Unassembled WGS sequence"/>
</dbReference>
<dbReference type="InterPro" id="IPR008796">
    <property type="entry name" value="PSAN"/>
</dbReference>
<evidence type="ECO:0000256" key="8">
    <source>
        <dbReference type="ARBA" id="ARBA00023136"/>
    </source>
</evidence>
<dbReference type="Gene3D" id="4.10.1190.10">
    <property type="entry name" value="Chlorophyll A-B binding protein"/>
    <property type="match status" value="1"/>
</dbReference>
<accession>A0A067DG25</accession>
<keyword evidence="10" id="KW-1185">Reference proteome</keyword>
<keyword evidence="6" id="KW-0603">Photosystem I</keyword>
<dbReference type="Pfam" id="PF05479">
    <property type="entry name" value="PsaN"/>
    <property type="match status" value="1"/>
</dbReference>
<dbReference type="GO" id="GO:0030093">
    <property type="term" value="C:chloroplast photosystem I"/>
    <property type="evidence" value="ECO:0000318"/>
    <property type="project" value="GO_Central"/>
</dbReference>
<evidence type="ECO:0000256" key="1">
    <source>
        <dbReference type="ARBA" id="ARBA00004622"/>
    </source>
</evidence>
<evidence type="ECO:0000313" key="9">
    <source>
        <dbReference type="EMBL" id="KDO40505.1"/>
    </source>
</evidence>
<comment type="subcellular location">
    <subcellularLocation>
        <location evidence="1">Plastid</location>
        <location evidence="1">Chloroplast thylakoid membrane</location>
        <topology evidence="1">Peripheral membrane protein</topology>
        <orientation evidence="1">Lumenal side</orientation>
    </subcellularLocation>
</comment>
<comment type="similarity">
    <text evidence="2">Belongs to the psaN family.</text>
</comment>
<evidence type="ECO:0000256" key="2">
    <source>
        <dbReference type="ARBA" id="ARBA00010661"/>
    </source>
</evidence>
<evidence type="ECO:0000256" key="6">
    <source>
        <dbReference type="ARBA" id="ARBA00022836"/>
    </source>
</evidence>
<keyword evidence="7" id="KW-0793">Thylakoid</keyword>
<evidence type="ECO:0000256" key="7">
    <source>
        <dbReference type="ARBA" id="ARBA00023078"/>
    </source>
</evidence>
<keyword evidence="3" id="KW-0150">Chloroplast</keyword>